<evidence type="ECO:0000313" key="3">
    <source>
        <dbReference type="Proteomes" id="UP000664369"/>
    </source>
</evidence>
<name>A0ABS3QI70_9BACT</name>
<reference evidence="2 3" key="1">
    <citation type="submission" date="2021-03" db="EMBL/GenBank/DDBJ databases">
        <authorList>
            <person name="Kim M.K."/>
        </authorList>
    </citation>
    <scope>NUCLEOTIDE SEQUENCE [LARGE SCALE GENOMIC DNA]</scope>
    <source>
        <strain evidence="2 3">BT442</strain>
    </source>
</reference>
<organism evidence="2 3">
    <name type="scientific">Hymenobacter negativus</name>
    <dbReference type="NCBI Taxonomy" id="2795026"/>
    <lineage>
        <taxon>Bacteria</taxon>
        <taxon>Pseudomonadati</taxon>
        <taxon>Bacteroidota</taxon>
        <taxon>Cytophagia</taxon>
        <taxon>Cytophagales</taxon>
        <taxon>Hymenobacteraceae</taxon>
        <taxon>Hymenobacter</taxon>
    </lineage>
</organism>
<comment type="caution">
    <text evidence="2">The sequence shown here is derived from an EMBL/GenBank/DDBJ whole genome shotgun (WGS) entry which is preliminary data.</text>
</comment>
<accession>A0ABS3QI70</accession>
<protein>
    <submittedName>
        <fullName evidence="2">Uncharacterized protein</fullName>
    </submittedName>
</protein>
<evidence type="ECO:0000256" key="1">
    <source>
        <dbReference type="SAM" id="SignalP"/>
    </source>
</evidence>
<sequence>MKIFWTTGCALMLAFPGSGLWSAPACVNPTEPPMVWFIPYTVDVQPQSRQHLQQFLSNLTQQDLADAYFRLQIFTCPQELQKDSLLGYKRAERLMALIGKTVAFQKEDFIIQDVSAGMFTATACESTGIGIGLRSKH</sequence>
<dbReference type="EMBL" id="JAGETZ010000009">
    <property type="protein sequence ID" value="MBO2010935.1"/>
    <property type="molecule type" value="Genomic_DNA"/>
</dbReference>
<evidence type="ECO:0000313" key="2">
    <source>
        <dbReference type="EMBL" id="MBO2010935.1"/>
    </source>
</evidence>
<feature type="chain" id="PRO_5046857910" evidence="1">
    <location>
        <begin position="26"/>
        <end position="137"/>
    </location>
</feature>
<dbReference type="Proteomes" id="UP000664369">
    <property type="component" value="Unassembled WGS sequence"/>
</dbReference>
<proteinExistence type="predicted"/>
<gene>
    <name evidence="2" type="ORF">J4E00_17880</name>
</gene>
<feature type="signal peptide" evidence="1">
    <location>
        <begin position="1"/>
        <end position="25"/>
    </location>
</feature>
<keyword evidence="3" id="KW-1185">Reference proteome</keyword>
<keyword evidence="1" id="KW-0732">Signal</keyword>
<dbReference type="RefSeq" id="WP_208176632.1">
    <property type="nucleotide sequence ID" value="NZ_JAGETZ010000009.1"/>
</dbReference>